<keyword evidence="6" id="KW-0336">GPI-anchor</keyword>
<name>A0A843WCD9_COLES</name>
<keyword evidence="11" id="KW-1015">Disulfide bond</keyword>
<reference evidence="18" key="1">
    <citation type="submission" date="2017-07" db="EMBL/GenBank/DDBJ databases">
        <title>Taro Niue Genome Assembly and Annotation.</title>
        <authorList>
            <person name="Atibalentja N."/>
            <person name="Keating K."/>
            <person name="Fields C.J."/>
        </authorList>
    </citation>
    <scope>NUCLEOTIDE SEQUENCE</scope>
    <source>
        <strain evidence="18">Niue_2</strain>
        <tissue evidence="18">Leaf</tissue>
    </source>
</reference>
<comment type="subcellular location">
    <subcellularLocation>
        <location evidence="2">Cell membrane</location>
        <topology evidence="2">Lipid-anchor</topology>
        <topology evidence="2">GPI-anchor</topology>
    </subcellularLocation>
</comment>
<evidence type="ECO:0000259" key="17">
    <source>
        <dbReference type="SMART" id="SM00768"/>
    </source>
</evidence>
<keyword evidence="13" id="KW-0449">Lipoprotein</keyword>
<evidence type="ECO:0000256" key="8">
    <source>
        <dbReference type="ARBA" id="ARBA00022801"/>
    </source>
</evidence>
<dbReference type="InterPro" id="IPR012946">
    <property type="entry name" value="X8"/>
</dbReference>
<keyword evidence="14" id="KW-0326">Glycosidase</keyword>
<evidence type="ECO:0000256" key="3">
    <source>
        <dbReference type="ARBA" id="ARBA00008773"/>
    </source>
</evidence>
<evidence type="ECO:0000256" key="7">
    <source>
        <dbReference type="ARBA" id="ARBA00022729"/>
    </source>
</evidence>
<dbReference type="GO" id="GO:0005975">
    <property type="term" value="P:carbohydrate metabolic process"/>
    <property type="evidence" value="ECO:0007669"/>
    <property type="project" value="InterPro"/>
</dbReference>
<keyword evidence="9" id="KW-0611">Plant defense</keyword>
<comment type="catalytic activity">
    <reaction evidence="1">
        <text>Hydrolysis of (1-&gt;3)-beta-D-glucosidic linkages in (1-&gt;3)-beta-D-glucans.</text>
        <dbReference type="EC" id="3.2.1.39"/>
    </reaction>
</comment>
<accession>A0A843WCD9</accession>
<dbReference type="PANTHER" id="PTHR32227">
    <property type="entry name" value="GLUCAN ENDO-1,3-BETA-GLUCOSIDASE BG1-RELATED-RELATED"/>
    <property type="match status" value="1"/>
</dbReference>
<keyword evidence="10" id="KW-0472">Membrane</keyword>
<dbReference type="InterPro" id="IPR000490">
    <property type="entry name" value="Glyco_hydro_17"/>
</dbReference>
<dbReference type="GO" id="GO:0042973">
    <property type="term" value="F:glucan endo-1,3-beta-D-glucosidase activity"/>
    <property type="evidence" value="ECO:0007669"/>
    <property type="project" value="UniProtKB-EC"/>
</dbReference>
<protein>
    <recommendedName>
        <fullName evidence="4">glucan endo-1,3-beta-D-glucosidase</fullName>
        <ecNumber evidence="4">3.2.1.39</ecNumber>
    </recommendedName>
</protein>
<feature type="chain" id="PRO_5032960270" description="glucan endo-1,3-beta-D-glucosidase" evidence="16">
    <location>
        <begin position="25"/>
        <end position="493"/>
    </location>
</feature>
<evidence type="ECO:0000256" key="15">
    <source>
        <dbReference type="RuleBase" id="RU004335"/>
    </source>
</evidence>
<keyword evidence="19" id="KW-1185">Reference proteome</keyword>
<dbReference type="GO" id="GO:0006952">
    <property type="term" value="P:defense response"/>
    <property type="evidence" value="ECO:0007669"/>
    <property type="project" value="UniProtKB-KW"/>
</dbReference>
<evidence type="ECO:0000313" key="18">
    <source>
        <dbReference type="EMBL" id="MQM01844.1"/>
    </source>
</evidence>
<gene>
    <name evidence="18" type="ORF">Taro_034602</name>
</gene>
<dbReference type="Proteomes" id="UP000652761">
    <property type="component" value="Unassembled WGS sequence"/>
</dbReference>
<feature type="signal peptide" evidence="16">
    <location>
        <begin position="1"/>
        <end position="24"/>
    </location>
</feature>
<dbReference type="FunFam" id="3.20.20.80:FF:000008">
    <property type="entry name" value="Glucan endo-1,3-beta-glucosidase 5"/>
    <property type="match status" value="1"/>
</dbReference>
<dbReference type="FunFam" id="1.20.58.1040:FF:000002">
    <property type="entry name" value="Glucan endo-1,3-beta-glucosidase 8"/>
    <property type="match status" value="1"/>
</dbReference>
<keyword evidence="5" id="KW-1003">Cell membrane</keyword>
<dbReference type="Pfam" id="PF07983">
    <property type="entry name" value="X8"/>
    <property type="match status" value="1"/>
</dbReference>
<evidence type="ECO:0000256" key="16">
    <source>
        <dbReference type="SAM" id="SignalP"/>
    </source>
</evidence>
<evidence type="ECO:0000256" key="13">
    <source>
        <dbReference type="ARBA" id="ARBA00023288"/>
    </source>
</evidence>
<sequence>MPCSAAMAVVLLLLLCCALPQAGAVGVNWGTASSHPLPPSKVVAGLLKANNVTRVKLSDADPLALESLSGTGIGVVVGIPNEMLAGLNASRKAAESWVHDNVTRYISGNAGGGGARIEYVAVGDEPFLLSYGQRYTPYVIGAATNIQLALTGAKLASRVKVIVPCNEDAYHANTGLPSRGHFRPDLNRTMIQLLTFLSMHGSPFVVDIYPFLSVQQNKNFSMEMALFQPTLHPLTDGRHKYANIFDASIDTLVASLSSAGFSDMDVIVGKVGWPTDGGSNASEVNAQIFMKGLLGHLLSMSGTPLRPKSLPSDIYIFSLLDEDLRNLTYGNFERHWGIFTFDGQAKYNVDIGQGSRNLANAQNVDYLPTRWCVVNNNKDTSNVSSSALEACSVADCSALSNGGSCSNISWPGNISYAFNSYYQQHNQNPDSCDFGGMGLITTVDPSVDDCRFPVEIRTSSSSSLQGTFLPSWTAILAASICVSAWPYLLTVLA</sequence>
<evidence type="ECO:0000256" key="4">
    <source>
        <dbReference type="ARBA" id="ARBA00012780"/>
    </source>
</evidence>
<organism evidence="18 19">
    <name type="scientific">Colocasia esculenta</name>
    <name type="common">Wild taro</name>
    <name type="synonym">Arum esculentum</name>
    <dbReference type="NCBI Taxonomy" id="4460"/>
    <lineage>
        <taxon>Eukaryota</taxon>
        <taxon>Viridiplantae</taxon>
        <taxon>Streptophyta</taxon>
        <taxon>Embryophyta</taxon>
        <taxon>Tracheophyta</taxon>
        <taxon>Spermatophyta</taxon>
        <taxon>Magnoliopsida</taxon>
        <taxon>Liliopsida</taxon>
        <taxon>Araceae</taxon>
        <taxon>Aroideae</taxon>
        <taxon>Colocasieae</taxon>
        <taxon>Colocasia</taxon>
    </lineage>
</organism>
<keyword evidence="12" id="KW-0325">Glycoprotein</keyword>
<evidence type="ECO:0000256" key="6">
    <source>
        <dbReference type="ARBA" id="ARBA00022622"/>
    </source>
</evidence>
<feature type="domain" description="X8" evidence="17">
    <location>
        <begin position="370"/>
        <end position="452"/>
    </location>
</feature>
<dbReference type="EC" id="3.2.1.39" evidence="4"/>
<evidence type="ECO:0000256" key="10">
    <source>
        <dbReference type="ARBA" id="ARBA00023136"/>
    </source>
</evidence>
<evidence type="ECO:0000256" key="11">
    <source>
        <dbReference type="ARBA" id="ARBA00023157"/>
    </source>
</evidence>
<comment type="caution">
    <text evidence="18">The sequence shown here is derived from an EMBL/GenBank/DDBJ whole genome shotgun (WGS) entry which is preliminary data.</text>
</comment>
<dbReference type="SUPFAM" id="SSF51445">
    <property type="entry name" value="(Trans)glycosidases"/>
    <property type="match status" value="1"/>
</dbReference>
<keyword evidence="7 16" id="KW-0732">Signal</keyword>
<dbReference type="Pfam" id="PF00332">
    <property type="entry name" value="Glyco_hydro_17"/>
    <property type="match status" value="1"/>
</dbReference>
<dbReference type="GO" id="GO:0005886">
    <property type="term" value="C:plasma membrane"/>
    <property type="evidence" value="ECO:0007669"/>
    <property type="project" value="UniProtKB-SubCell"/>
</dbReference>
<evidence type="ECO:0000256" key="2">
    <source>
        <dbReference type="ARBA" id="ARBA00004609"/>
    </source>
</evidence>
<dbReference type="OrthoDB" id="1293114at2759"/>
<evidence type="ECO:0000256" key="9">
    <source>
        <dbReference type="ARBA" id="ARBA00022821"/>
    </source>
</evidence>
<dbReference type="GO" id="GO:0098552">
    <property type="term" value="C:side of membrane"/>
    <property type="evidence" value="ECO:0007669"/>
    <property type="project" value="UniProtKB-KW"/>
</dbReference>
<dbReference type="AlphaFoldDB" id="A0A843WCD9"/>
<evidence type="ECO:0000256" key="12">
    <source>
        <dbReference type="ARBA" id="ARBA00023180"/>
    </source>
</evidence>
<dbReference type="SMR" id="A0A843WCD9"/>
<dbReference type="Gene3D" id="3.20.20.80">
    <property type="entry name" value="Glycosidases"/>
    <property type="match status" value="1"/>
</dbReference>
<dbReference type="InterPro" id="IPR044965">
    <property type="entry name" value="Glyco_hydro_17_plant"/>
</dbReference>
<dbReference type="SMART" id="SM00768">
    <property type="entry name" value="X8"/>
    <property type="match status" value="1"/>
</dbReference>
<keyword evidence="8" id="KW-0378">Hydrolase</keyword>
<evidence type="ECO:0000256" key="5">
    <source>
        <dbReference type="ARBA" id="ARBA00022475"/>
    </source>
</evidence>
<dbReference type="Gene3D" id="1.20.58.1040">
    <property type="match status" value="1"/>
</dbReference>
<evidence type="ECO:0000256" key="14">
    <source>
        <dbReference type="ARBA" id="ARBA00023295"/>
    </source>
</evidence>
<evidence type="ECO:0000256" key="1">
    <source>
        <dbReference type="ARBA" id="ARBA00000382"/>
    </source>
</evidence>
<comment type="similarity">
    <text evidence="3 15">Belongs to the glycosyl hydrolase 17 family.</text>
</comment>
<dbReference type="EMBL" id="NMUH01002744">
    <property type="protein sequence ID" value="MQM01844.1"/>
    <property type="molecule type" value="Genomic_DNA"/>
</dbReference>
<evidence type="ECO:0000313" key="19">
    <source>
        <dbReference type="Proteomes" id="UP000652761"/>
    </source>
</evidence>
<proteinExistence type="inferred from homology"/>
<dbReference type="InterPro" id="IPR017853">
    <property type="entry name" value="GH"/>
</dbReference>